<evidence type="ECO:0000313" key="7">
    <source>
        <dbReference type="EMBL" id="MCC2616950.1"/>
    </source>
</evidence>
<comment type="caution">
    <text evidence="7">The sequence shown here is derived from an EMBL/GenBank/DDBJ whole genome shotgun (WGS) entry which is preliminary data.</text>
</comment>
<dbReference type="SMART" id="SM01144">
    <property type="entry name" value="DTW"/>
    <property type="match status" value="1"/>
</dbReference>
<organism evidence="7 8">
    <name type="scientific">Fluctibacter halophilus</name>
    <dbReference type="NCBI Taxonomy" id="226011"/>
    <lineage>
        <taxon>Bacteria</taxon>
        <taxon>Pseudomonadati</taxon>
        <taxon>Pseudomonadota</taxon>
        <taxon>Gammaproteobacteria</taxon>
        <taxon>Alteromonadales</taxon>
        <taxon>Alteromonadaceae</taxon>
        <taxon>Fluctibacter</taxon>
    </lineage>
</organism>
<dbReference type="InterPro" id="IPR039262">
    <property type="entry name" value="DTWD2/TAPT"/>
</dbReference>
<evidence type="ECO:0000313" key="8">
    <source>
        <dbReference type="Proteomes" id="UP001520878"/>
    </source>
</evidence>
<dbReference type="InterPro" id="IPR005636">
    <property type="entry name" value="DTW"/>
</dbReference>
<dbReference type="Pfam" id="PF03942">
    <property type="entry name" value="DTW"/>
    <property type="match status" value="1"/>
</dbReference>
<evidence type="ECO:0000256" key="2">
    <source>
        <dbReference type="ARBA" id="ARBA00022679"/>
    </source>
</evidence>
<evidence type="ECO:0000259" key="6">
    <source>
        <dbReference type="SMART" id="SM01144"/>
    </source>
</evidence>
<gene>
    <name evidence="7" type="ORF">LJ739_11925</name>
</gene>
<comment type="similarity">
    <text evidence="5">Belongs to the TDD superfamily. DTWD2 family.</text>
</comment>
<feature type="domain" description="DTW" evidence="6">
    <location>
        <begin position="3"/>
        <end position="190"/>
    </location>
</feature>
<keyword evidence="4" id="KW-0819">tRNA processing</keyword>
<evidence type="ECO:0000256" key="1">
    <source>
        <dbReference type="ARBA" id="ARBA00012386"/>
    </source>
</evidence>
<proteinExistence type="inferred from homology"/>
<evidence type="ECO:0000256" key="4">
    <source>
        <dbReference type="ARBA" id="ARBA00022694"/>
    </source>
</evidence>
<sequence length="195" mass="22393">MNKRAYCPHCEYPLSTCLCSYLCEIASPVHWWILQHPTETKHAKNTARLVSLCMSNSQCLRGETEDDFDVLKQISDRPDRHVVVLYPNADSVALEQVPTAQRRSVTDVVVLDATWRKAYKLWQLNPWLHALPSWHFANPPDSSYRIRHTRQPNGLSTLEAVAYTLTAGWGMSADGLYNVFDQLQQHHRQPPSHQC</sequence>
<dbReference type="EC" id="2.5.1.25" evidence="1"/>
<dbReference type="PANTHER" id="PTHR21392:SF0">
    <property type="entry name" value="TRNA-URIDINE AMINOCARBOXYPROPYLTRANSFERASE 2"/>
    <property type="match status" value="1"/>
</dbReference>
<keyword evidence="3" id="KW-0949">S-adenosyl-L-methionine</keyword>
<reference evidence="7 8" key="1">
    <citation type="submission" date="2021-10" db="EMBL/GenBank/DDBJ databases">
        <title>Draft genome of Aestuariibacter halophilus JC2043.</title>
        <authorList>
            <person name="Emsley S.A."/>
            <person name="Pfannmuller K.M."/>
            <person name="Ushijima B."/>
            <person name="Saw J.H."/>
            <person name="Videau P."/>
        </authorList>
    </citation>
    <scope>NUCLEOTIDE SEQUENCE [LARGE SCALE GENOMIC DNA]</scope>
    <source>
        <strain evidence="7 8">JC2043</strain>
    </source>
</reference>
<dbReference type="PANTHER" id="PTHR21392">
    <property type="entry name" value="TRNA-URIDINE AMINOCARBOXYPROPYLTRANSFERASE 2"/>
    <property type="match status" value="1"/>
</dbReference>
<name>A0ABS8GAV9_9ALTE</name>
<evidence type="ECO:0000256" key="3">
    <source>
        <dbReference type="ARBA" id="ARBA00022691"/>
    </source>
</evidence>
<keyword evidence="8" id="KW-1185">Reference proteome</keyword>
<evidence type="ECO:0000256" key="5">
    <source>
        <dbReference type="ARBA" id="ARBA00034489"/>
    </source>
</evidence>
<dbReference type="Proteomes" id="UP001520878">
    <property type="component" value="Unassembled WGS sequence"/>
</dbReference>
<dbReference type="EMBL" id="JAJEWP010000003">
    <property type="protein sequence ID" value="MCC2616950.1"/>
    <property type="molecule type" value="Genomic_DNA"/>
</dbReference>
<accession>A0ABS8GAV9</accession>
<keyword evidence="2" id="KW-0808">Transferase</keyword>
<protein>
    <recommendedName>
        <fullName evidence="1">tRNA-uridine aminocarboxypropyltransferase</fullName>
        <ecNumber evidence="1">2.5.1.25</ecNumber>
    </recommendedName>
</protein>